<evidence type="ECO:0000259" key="5">
    <source>
        <dbReference type="PROSITE" id="PS50102"/>
    </source>
</evidence>
<evidence type="ECO:0000256" key="1">
    <source>
        <dbReference type="ARBA" id="ARBA00022737"/>
    </source>
</evidence>
<gene>
    <name evidence="6" type="ORF">F2Q68_00030523</name>
</gene>
<dbReference type="GO" id="GO:0003723">
    <property type="term" value="F:RNA binding"/>
    <property type="evidence" value="ECO:0007669"/>
    <property type="project" value="UniProtKB-UniRule"/>
</dbReference>
<feature type="domain" description="RRM" evidence="5">
    <location>
        <begin position="62"/>
        <end position="146"/>
    </location>
</feature>
<feature type="compositionally biased region" description="Basic and acidic residues" evidence="4">
    <location>
        <begin position="147"/>
        <end position="158"/>
    </location>
</feature>
<protein>
    <recommendedName>
        <fullName evidence="5">RRM domain-containing protein</fullName>
    </recommendedName>
</protein>
<comment type="caution">
    <text evidence="6">The sequence shown here is derived from an EMBL/GenBank/DDBJ whole genome shotgun (WGS) entry which is preliminary data.</text>
</comment>
<feature type="region of interest" description="Disordered" evidence="4">
    <location>
        <begin position="147"/>
        <end position="185"/>
    </location>
</feature>
<organism evidence="6 7">
    <name type="scientific">Brassica cretica</name>
    <name type="common">Mustard</name>
    <dbReference type="NCBI Taxonomy" id="69181"/>
    <lineage>
        <taxon>Eukaryota</taxon>
        <taxon>Viridiplantae</taxon>
        <taxon>Streptophyta</taxon>
        <taxon>Embryophyta</taxon>
        <taxon>Tracheophyta</taxon>
        <taxon>Spermatophyta</taxon>
        <taxon>Magnoliopsida</taxon>
        <taxon>eudicotyledons</taxon>
        <taxon>Gunneridae</taxon>
        <taxon>Pentapetalae</taxon>
        <taxon>rosids</taxon>
        <taxon>malvids</taxon>
        <taxon>Brassicales</taxon>
        <taxon>Brassicaceae</taxon>
        <taxon>Brassiceae</taxon>
        <taxon>Brassica</taxon>
    </lineage>
</organism>
<evidence type="ECO:0000256" key="4">
    <source>
        <dbReference type="SAM" id="MobiDB-lite"/>
    </source>
</evidence>
<accession>A0A8S9GGI3</accession>
<keyword evidence="1" id="KW-0677">Repeat</keyword>
<sequence length="334" mass="37734">MFKRSLEVLFGKVVRCPSCLIGIAVPQPQNRVQAQTPSDTAETHQFGAETAELPVQEEKRVTIAFAESIAQQIEQILELENLEELFLQFGRVEDVYLMRDEYRQSRGCGFVKYSSKETAMAAIDGLNGTYTMRGCNQPLIVRFADPKRPKPGESREVAHPVGLCSGPRFQASGPRDTKGPPPRPLLLFTALSNLRRASSIQSRAHPTDHTADHFERRAKPHTQNTTRTRTDPTNRSKLRRAKQDCESLHLPETRTDYGEAEEASTSRRQEPAAAKLWKPPPPGNRTQTTIIFTAPTLQATASSLQEQNHRERCLARGQTRRLLKETRRRELRTN</sequence>
<dbReference type="Pfam" id="PF00076">
    <property type="entry name" value="RRM_1"/>
    <property type="match status" value="1"/>
</dbReference>
<dbReference type="SUPFAM" id="SSF54928">
    <property type="entry name" value="RNA-binding domain, RBD"/>
    <property type="match status" value="1"/>
</dbReference>
<dbReference type="AlphaFoldDB" id="A0A8S9GGI3"/>
<dbReference type="InterPro" id="IPR000504">
    <property type="entry name" value="RRM_dom"/>
</dbReference>
<reference evidence="6" key="1">
    <citation type="submission" date="2019-12" db="EMBL/GenBank/DDBJ databases">
        <title>Genome sequencing and annotation of Brassica cretica.</title>
        <authorList>
            <person name="Studholme D.J."/>
            <person name="Sarris P.F."/>
        </authorList>
    </citation>
    <scope>NUCLEOTIDE SEQUENCE</scope>
    <source>
        <strain evidence="6">PFS-001/15</strain>
        <tissue evidence="6">Leaf</tissue>
    </source>
</reference>
<dbReference type="Gene3D" id="3.30.70.330">
    <property type="match status" value="1"/>
</dbReference>
<feature type="compositionally biased region" description="Basic and acidic residues" evidence="4">
    <location>
        <begin position="241"/>
        <end position="257"/>
    </location>
</feature>
<evidence type="ECO:0000256" key="2">
    <source>
        <dbReference type="ARBA" id="ARBA00022884"/>
    </source>
</evidence>
<dbReference type="PROSITE" id="PS50102">
    <property type="entry name" value="RRM"/>
    <property type="match status" value="1"/>
</dbReference>
<keyword evidence="2 3" id="KW-0694">RNA-binding</keyword>
<dbReference type="EMBL" id="QGKW02002005">
    <property type="protein sequence ID" value="KAF2543497.1"/>
    <property type="molecule type" value="Genomic_DNA"/>
</dbReference>
<dbReference type="InterPro" id="IPR035979">
    <property type="entry name" value="RBD_domain_sf"/>
</dbReference>
<feature type="region of interest" description="Disordered" evidence="4">
    <location>
        <begin position="197"/>
        <end position="283"/>
    </location>
</feature>
<evidence type="ECO:0000313" key="7">
    <source>
        <dbReference type="Proteomes" id="UP000712281"/>
    </source>
</evidence>
<evidence type="ECO:0000256" key="3">
    <source>
        <dbReference type="PROSITE-ProRule" id="PRU00176"/>
    </source>
</evidence>
<dbReference type="InterPro" id="IPR012677">
    <property type="entry name" value="Nucleotide-bd_a/b_plait_sf"/>
</dbReference>
<dbReference type="SMART" id="SM00360">
    <property type="entry name" value="RRM"/>
    <property type="match status" value="1"/>
</dbReference>
<feature type="compositionally biased region" description="Basic and acidic residues" evidence="4">
    <location>
        <begin position="205"/>
        <end position="217"/>
    </location>
</feature>
<dbReference type="Proteomes" id="UP000712281">
    <property type="component" value="Unassembled WGS sequence"/>
</dbReference>
<evidence type="ECO:0000313" key="6">
    <source>
        <dbReference type="EMBL" id="KAF2543497.1"/>
    </source>
</evidence>
<name>A0A8S9GGI3_BRACR</name>
<dbReference type="PANTHER" id="PTHR24012">
    <property type="entry name" value="RNA BINDING PROTEIN"/>
    <property type="match status" value="1"/>
</dbReference>
<proteinExistence type="predicted"/>